<keyword evidence="4" id="KW-1185">Reference proteome</keyword>
<evidence type="ECO:0000313" key="3">
    <source>
        <dbReference type="EMBL" id="GAA3523900.1"/>
    </source>
</evidence>
<dbReference type="PANTHER" id="PTHR33371">
    <property type="entry name" value="INTERMEMBRANE PHOSPHOLIPID TRANSPORT SYSTEM BINDING PROTEIN MLAD-RELATED"/>
    <property type="match status" value="1"/>
</dbReference>
<reference evidence="4" key="1">
    <citation type="journal article" date="2019" name="Int. J. Syst. Evol. Microbiol.">
        <title>The Global Catalogue of Microorganisms (GCM) 10K type strain sequencing project: providing services to taxonomists for standard genome sequencing and annotation.</title>
        <authorList>
            <consortium name="The Broad Institute Genomics Platform"/>
            <consortium name="The Broad Institute Genome Sequencing Center for Infectious Disease"/>
            <person name="Wu L."/>
            <person name="Ma J."/>
        </authorList>
    </citation>
    <scope>NUCLEOTIDE SEQUENCE [LARGE SCALE GENOMIC DNA]</scope>
    <source>
        <strain evidence="4">JCM 17460</strain>
    </source>
</reference>
<dbReference type="EMBL" id="BAABBB010000006">
    <property type="protein sequence ID" value="GAA3523900.1"/>
    <property type="molecule type" value="Genomic_DNA"/>
</dbReference>
<evidence type="ECO:0000313" key="4">
    <source>
        <dbReference type="Proteomes" id="UP001500301"/>
    </source>
</evidence>
<dbReference type="PANTHER" id="PTHR33371:SF4">
    <property type="entry name" value="INTERMEMBRANE PHOSPHOLIPID TRANSPORT SYSTEM BINDING PROTEIN MLAD"/>
    <property type="match status" value="1"/>
</dbReference>
<dbReference type="RefSeq" id="WP_218235552.1">
    <property type="nucleotide sequence ID" value="NZ_BAABBB010000006.1"/>
</dbReference>
<dbReference type="Proteomes" id="UP001500301">
    <property type="component" value="Unassembled WGS sequence"/>
</dbReference>
<feature type="region of interest" description="Disordered" evidence="1">
    <location>
        <begin position="434"/>
        <end position="482"/>
    </location>
</feature>
<sequence>MTTRTQRLGRLATASPKAKGITVLVILLLFTLVAFNRPRVETTLAGGEMLNAEFSRAYKLAPYQSVVKLAGVQVGMVVAVDDAENGSVVQMKLDDGILEKLGTAPRANIRPTLVLGGKYYVELVREGQAGQPAAGSTIPVKRTSVPVELDRVLSAVTPDAAHSIGGTVQSLDATFDEPGRKATQRLLDDGPATLRGTKQVLAGLRGNRPEDDLTGVVVGLQNTAAALNREPGQWRGILDDLATTSAALADSARPLAAAIDDGPATLTQTQAGLADLDGTLERLEETARSFRPSARELAPLLADLDPVLVRARPVLADARAVARDARPVVQDLVPTSVDATALLDDVSGPVLERLSGPVTKAVLSPWHGSGVYQGGGNDHRLYEETGYLLANFADVFKYHDKNGAMGRLMAGVGLSTPGGILGYSLEEILEGSGLRLPAGPQEGANEGEPAPPLGSAPPYVDRSGGSSGLPDLALPLVTEGDK</sequence>
<evidence type="ECO:0000256" key="1">
    <source>
        <dbReference type="SAM" id="MobiDB-lite"/>
    </source>
</evidence>
<comment type="caution">
    <text evidence="3">The sequence shown here is derived from an EMBL/GenBank/DDBJ whole genome shotgun (WGS) entry which is preliminary data.</text>
</comment>
<organism evidence="3 4">
    <name type="scientific">Nocardioides daeguensis</name>
    <dbReference type="NCBI Taxonomy" id="908359"/>
    <lineage>
        <taxon>Bacteria</taxon>
        <taxon>Bacillati</taxon>
        <taxon>Actinomycetota</taxon>
        <taxon>Actinomycetes</taxon>
        <taxon>Propionibacteriales</taxon>
        <taxon>Nocardioidaceae</taxon>
        <taxon>Nocardioides</taxon>
    </lineage>
</organism>
<gene>
    <name evidence="3" type="ORF">GCM10022263_10310</name>
</gene>
<proteinExistence type="predicted"/>
<evidence type="ECO:0000259" key="2">
    <source>
        <dbReference type="Pfam" id="PF02470"/>
    </source>
</evidence>
<accession>A0ABP6V0F6</accession>
<dbReference type="InterPro" id="IPR003399">
    <property type="entry name" value="Mce/MlaD"/>
</dbReference>
<protein>
    <recommendedName>
        <fullName evidence="2">Mce/MlaD domain-containing protein</fullName>
    </recommendedName>
</protein>
<name>A0ABP6V0F6_9ACTN</name>
<feature type="domain" description="Mce/MlaD" evidence="2">
    <location>
        <begin position="50"/>
        <end position="119"/>
    </location>
</feature>
<dbReference type="InterPro" id="IPR052336">
    <property type="entry name" value="MlaD_Phospholipid_Transporter"/>
</dbReference>
<dbReference type="Pfam" id="PF02470">
    <property type="entry name" value="MlaD"/>
    <property type="match status" value="1"/>
</dbReference>